<dbReference type="PANTHER" id="PTHR30105">
    <property type="entry name" value="UNCHARACTERIZED YIBQ-RELATED"/>
    <property type="match status" value="1"/>
</dbReference>
<evidence type="ECO:0000256" key="1">
    <source>
        <dbReference type="SAM" id="SignalP"/>
    </source>
</evidence>
<evidence type="ECO:0000313" key="3">
    <source>
        <dbReference type="Proteomes" id="UP000268033"/>
    </source>
</evidence>
<name>A0A3N1P8A6_9GAMM</name>
<reference evidence="2 3" key="1">
    <citation type="submission" date="2018-11" db="EMBL/GenBank/DDBJ databases">
        <title>Genomic Encyclopedia of Type Strains, Phase IV (KMG-IV): sequencing the most valuable type-strain genomes for metagenomic binning, comparative biology and taxonomic classification.</title>
        <authorList>
            <person name="Goeker M."/>
        </authorList>
    </citation>
    <scope>NUCLEOTIDE SEQUENCE [LARGE SCALE GENOMIC DNA]</scope>
    <source>
        <strain evidence="2 3">DSM 21945</strain>
    </source>
</reference>
<feature type="chain" id="PRO_5018186203" description="Divergent polysaccharide deacetylase" evidence="1">
    <location>
        <begin position="18"/>
        <end position="243"/>
    </location>
</feature>
<dbReference type="InterPro" id="IPR006837">
    <property type="entry name" value="Divergent_DAC"/>
</dbReference>
<keyword evidence="1" id="KW-0732">Signal</keyword>
<dbReference type="EMBL" id="RJUL01000007">
    <property type="protein sequence ID" value="ROQ24289.1"/>
    <property type="molecule type" value="Genomic_DNA"/>
</dbReference>
<organism evidence="2 3">
    <name type="scientific">Gallaecimonas pentaromativorans</name>
    <dbReference type="NCBI Taxonomy" id="584787"/>
    <lineage>
        <taxon>Bacteria</taxon>
        <taxon>Pseudomonadati</taxon>
        <taxon>Pseudomonadota</taxon>
        <taxon>Gammaproteobacteria</taxon>
        <taxon>Enterobacterales</taxon>
        <taxon>Gallaecimonadaceae</taxon>
        <taxon>Gallaecimonas</taxon>
    </lineage>
</organism>
<protein>
    <recommendedName>
        <fullName evidence="4">Divergent polysaccharide deacetylase</fullName>
    </recommendedName>
</protein>
<dbReference type="PANTHER" id="PTHR30105:SF2">
    <property type="entry name" value="DIVERGENT POLYSACCHARIDE DEACETYLASE SUPERFAMILY"/>
    <property type="match status" value="1"/>
</dbReference>
<dbReference type="AlphaFoldDB" id="A0A3N1P8A6"/>
<dbReference type="RefSeq" id="WP_123422016.1">
    <property type="nucleotide sequence ID" value="NZ_RJUL01000007.1"/>
</dbReference>
<gene>
    <name evidence="2" type="ORF">EDC28_107171</name>
</gene>
<evidence type="ECO:0008006" key="4">
    <source>
        <dbReference type="Google" id="ProtNLM"/>
    </source>
</evidence>
<dbReference type="InterPro" id="IPR011330">
    <property type="entry name" value="Glyco_hydro/deAcase_b/a-brl"/>
</dbReference>
<dbReference type="GO" id="GO:0005975">
    <property type="term" value="P:carbohydrate metabolic process"/>
    <property type="evidence" value="ECO:0007669"/>
    <property type="project" value="InterPro"/>
</dbReference>
<dbReference type="STRING" id="584787.GCA_001247655_00635"/>
<sequence>MRLIALLFGLLPLLALAQPKIAVIVDDIGYNKHDSQALMLPDAVTLSVLPHTPYGAALAARARQPVMLHLPMEPLSTRQPLEAGTLTVQQDEQQMATILDSALKAVPEAKGVNNHMGSMLTEDRQRMDWLMALLAGRHLYFVDSRTTAKSQALAAAEAAGVPAVARNVFLDNSARDLQHQWQRALRLAKRDGQVVVIAHPHATTLAFLRQALTDLHGADLVPVSALMPKVRVATSGKITPNRG</sequence>
<dbReference type="Gene3D" id="3.20.20.370">
    <property type="entry name" value="Glycoside hydrolase/deacetylase"/>
    <property type="match status" value="1"/>
</dbReference>
<keyword evidence="3" id="KW-1185">Reference proteome</keyword>
<accession>A0A3N1P8A6</accession>
<dbReference type="Pfam" id="PF04748">
    <property type="entry name" value="Polysacc_deac_2"/>
    <property type="match status" value="1"/>
</dbReference>
<dbReference type="SUPFAM" id="SSF88713">
    <property type="entry name" value="Glycoside hydrolase/deacetylase"/>
    <property type="match status" value="1"/>
</dbReference>
<feature type="signal peptide" evidence="1">
    <location>
        <begin position="1"/>
        <end position="17"/>
    </location>
</feature>
<dbReference type="CDD" id="cd10936">
    <property type="entry name" value="CE4_DAC2"/>
    <property type="match status" value="1"/>
</dbReference>
<comment type="caution">
    <text evidence="2">The sequence shown here is derived from an EMBL/GenBank/DDBJ whole genome shotgun (WGS) entry which is preliminary data.</text>
</comment>
<dbReference type="Proteomes" id="UP000268033">
    <property type="component" value="Unassembled WGS sequence"/>
</dbReference>
<evidence type="ECO:0000313" key="2">
    <source>
        <dbReference type="EMBL" id="ROQ24289.1"/>
    </source>
</evidence>
<proteinExistence type="predicted"/>